<name>A0ABV1YPY2_9HYPH</name>
<dbReference type="RefSeq" id="WP_352570586.1">
    <property type="nucleotide sequence ID" value="NZ_JAMYMY010000064.1"/>
</dbReference>
<organism evidence="1 2">
    <name type="scientific">Mesorhizobium opportunistum</name>
    <dbReference type="NCBI Taxonomy" id="593909"/>
    <lineage>
        <taxon>Bacteria</taxon>
        <taxon>Pseudomonadati</taxon>
        <taxon>Pseudomonadota</taxon>
        <taxon>Alphaproteobacteria</taxon>
        <taxon>Hyphomicrobiales</taxon>
        <taxon>Phyllobacteriaceae</taxon>
        <taxon>Mesorhizobium</taxon>
    </lineage>
</organism>
<keyword evidence="1" id="KW-0328">Glycosyltransferase</keyword>
<dbReference type="Proteomes" id="UP001464387">
    <property type="component" value="Unassembled WGS sequence"/>
</dbReference>
<accession>A0ABV1YPY2</accession>
<evidence type="ECO:0000313" key="2">
    <source>
        <dbReference type="Proteomes" id="UP001464387"/>
    </source>
</evidence>
<dbReference type="SUPFAM" id="SSF53756">
    <property type="entry name" value="UDP-Glycosyltransferase/glycogen phosphorylase"/>
    <property type="match status" value="1"/>
</dbReference>
<proteinExistence type="predicted"/>
<dbReference type="PANTHER" id="PTHR12526">
    <property type="entry name" value="GLYCOSYLTRANSFERASE"/>
    <property type="match status" value="1"/>
</dbReference>
<dbReference type="EC" id="2.4.-.-" evidence="1"/>
<sequence length="390" mass="44296">MEAALGRVARSKYPRRENLLVCFSHLRWNFVHQRPQHILTLASKQQRVVYFEEPVFEDLTHPLMRTSEPSSNILIVTPVLPLGTSPTKADAVQRRFVQQAIAAMPHSRLIAWYYTPMALRFTEYLDADIYVYDCMDELSAFKNAPPELGQMEKALLRRADLVFTGGLSLFETKRRLHHEIYPFPSGIDVQHFHRARKPGKDPADQADIPHPRVGYFGVIDERLDVRLVALAARTMPDVHFVMLGPVVKIDPSSLPQAENLHWLGAKPYCELPDYLRHWDAGWMPFALNEATRFISPTKTPEFLAAGLPVVSTAIVDVVRSYGAAGLVEIADGDDLEIKLRSVLSRPHQTLWPQVDAYLANMSWEKTWNAMAAHIERAHQGKKVVPLRRSA</sequence>
<protein>
    <submittedName>
        <fullName evidence="1">Glycosyltransferase</fullName>
        <ecNumber evidence="1">2.4.-.-</ecNumber>
    </submittedName>
</protein>
<keyword evidence="1" id="KW-0808">Transferase</keyword>
<dbReference type="Gene3D" id="3.40.50.2000">
    <property type="entry name" value="Glycogen Phosphorylase B"/>
    <property type="match status" value="1"/>
</dbReference>
<reference evidence="1 2" key="1">
    <citation type="journal article" date="2024" name="Proc. Natl. Acad. Sci. U.S.A.">
        <title>The evolutionary genomics of adaptation to stress in wild rhizobium bacteria.</title>
        <authorList>
            <person name="Kehlet-Delgado H."/>
            <person name="Montoya A.P."/>
            <person name="Jensen K.T."/>
            <person name="Wendlandt C.E."/>
            <person name="Dexheimer C."/>
            <person name="Roberts M."/>
            <person name="Torres Martinez L."/>
            <person name="Friesen M.L."/>
            <person name="Griffitts J.S."/>
            <person name="Porter S.S."/>
        </authorList>
    </citation>
    <scope>NUCLEOTIDE SEQUENCE [LARGE SCALE GENOMIC DNA]</scope>
    <source>
        <strain evidence="1 2">M0729</strain>
    </source>
</reference>
<dbReference type="PANTHER" id="PTHR12526:SF630">
    <property type="entry name" value="GLYCOSYLTRANSFERASE"/>
    <property type="match status" value="1"/>
</dbReference>
<keyword evidence="2" id="KW-1185">Reference proteome</keyword>
<gene>
    <name evidence="1" type="ORF">NKI33_30340</name>
</gene>
<comment type="caution">
    <text evidence="1">The sequence shown here is derived from an EMBL/GenBank/DDBJ whole genome shotgun (WGS) entry which is preliminary data.</text>
</comment>
<dbReference type="GO" id="GO:0016757">
    <property type="term" value="F:glycosyltransferase activity"/>
    <property type="evidence" value="ECO:0007669"/>
    <property type="project" value="UniProtKB-KW"/>
</dbReference>
<evidence type="ECO:0000313" key="1">
    <source>
        <dbReference type="EMBL" id="MER8937240.1"/>
    </source>
</evidence>
<dbReference type="EMBL" id="JAMYPJ010000069">
    <property type="protein sequence ID" value="MER8937240.1"/>
    <property type="molecule type" value="Genomic_DNA"/>
</dbReference>